<evidence type="ECO:0000313" key="4">
    <source>
        <dbReference type="EMBL" id="KKA26206.1"/>
    </source>
</evidence>
<gene>
    <name evidence="4" type="ORF">TD95_000052</name>
</gene>
<name>A0A0F4Z801_9PEZI</name>
<feature type="repeat" description="WD" evidence="3">
    <location>
        <begin position="153"/>
        <end position="184"/>
    </location>
</feature>
<dbReference type="Pfam" id="PF00400">
    <property type="entry name" value="WD40"/>
    <property type="match status" value="3"/>
</dbReference>
<sequence length="339" mass="36471">MYALQNAVTYKVADPRADDVYVLDVQRLQSALVSITSDQKLSVYAPEHLASGPVFSTTTNHGNLTKFSILDGASSLVASTGEDGTVAVWDLRNEATKAQVAHFKAADGAILSMACDLRTHSIAVGTELQEKARYAAIALWDIRSTPSKTRQYVEVHSDDITELKFHPNDGNLLLSGSTDGLVNVCDTRITDEDEVIIQTFNHGASIHHADFLSTTEVYALSHDERFALYDMADHVEKGSAMLDVGDLRKPLGCQYVANVTTKTDGSGAIIGAGCQDQQGFTLIHLAKNNGSWGLAPESAVTLPGAHGEELIRGFCFFDESHAIFTGGEDGTIKGWVPPS</sequence>
<dbReference type="PROSITE" id="PS50082">
    <property type="entry name" value="WD_REPEATS_2"/>
    <property type="match status" value="2"/>
</dbReference>
<dbReference type="Gene3D" id="2.130.10.10">
    <property type="entry name" value="YVTN repeat-like/Quinoprotein amine dehydrogenase"/>
    <property type="match status" value="2"/>
</dbReference>
<dbReference type="InterPro" id="IPR015943">
    <property type="entry name" value="WD40/YVTN_repeat-like_dom_sf"/>
</dbReference>
<dbReference type="PROSITE" id="PS00678">
    <property type="entry name" value="WD_REPEATS_1"/>
    <property type="match status" value="1"/>
</dbReference>
<reference evidence="4 5" key="1">
    <citation type="submission" date="2015-03" db="EMBL/GenBank/DDBJ databases">
        <authorList>
            <person name="Radwan O."/>
            <person name="Al-Naeli F.A."/>
            <person name="Rendon G.A."/>
            <person name="Fields C."/>
        </authorList>
    </citation>
    <scope>NUCLEOTIDE SEQUENCE [LARGE SCALE GENOMIC DNA]</scope>
    <source>
        <strain evidence="4">CR-DP1</strain>
    </source>
</reference>
<accession>A0A0F4Z801</accession>
<proteinExistence type="predicted"/>
<dbReference type="Proteomes" id="UP000033483">
    <property type="component" value="Unassembled WGS sequence"/>
</dbReference>
<organism evidence="4 5">
    <name type="scientific">Thielaviopsis punctulata</name>
    <dbReference type="NCBI Taxonomy" id="72032"/>
    <lineage>
        <taxon>Eukaryota</taxon>
        <taxon>Fungi</taxon>
        <taxon>Dikarya</taxon>
        <taxon>Ascomycota</taxon>
        <taxon>Pezizomycotina</taxon>
        <taxon>Sordariomycetes</taxon>
        <taxon>Hypocreomycetidae</taxon>
        <taxon>Microascales</taxon>
        <taxon>Ceratocystidaceae</taxon>
        <taxon>Thielaviopsis</taxon>
    </lineage>
</organism>
<dbReference type="PANTHER" id="PTHR22889:SF0">
    <property type="entry name" value="WD REPEAT-CONTAINING PROTEIN 89"/>
    <property type="match status" value="1"/>
</dbReference>
<dbReference type="InterPro" id="IPR001680">
    <property type="entry name" value="WD40_rpt"/>
</dbReference>
<evidence type="ECO:0000256" key="1">
    <source>
        <dbReference type="ARBA" id="ARBA00022574"/>
    </source>
</evidence>
<dbReference type="EMBL" id="LAEV01002237">
    <property type="protein sequence ID" value="KKA26206.1"/>
    <property type="molecule type" value="Genomic_DNA"/>
</dbReference>
<evidence type="ECO:0000313" key="5">
    <source>
        <dbReference type="Proteomes" id="UP000033483"/>
    </source>
</evidence>
<comment type="caution">
    <text evidence="4">The sequence shown here is derived from an EMBL/GenBank/DDBJ whole genome shotgun (WGS) entry which is preliminary data.</text>
</comment>
<dbReference type="InterPro" id="IPR019775">
    <property type="entry name" value="WD40_repeat_CS"/>
</dbReference>
<dbReference type="InterPro" id="IPR036322">
    <property type="entry name" value="WD40_repeat_dom_sf"/>
</dbReference>
<dbReference type="AlphaFoldDB" id="A0A0F4Z801"/>
<dbReference type="InterPro" id="IPR039328">
    <property type="entry name" value="WDR89"/>
</dbReference>
<evidence type="ECO:0000256" key="2">
    <source>
        <dbReference type="ARBA" id="ARBA00022737"/>
    </source>
</evidence>
<dbReference type="SMART" id="SM00320">
    <property type="entry name" value="WD40"/>
    <property type="match status" value="4"/>
</dbReference>
<keyword evidence="1 3" id="KW-0853">WD repeat</keyword>
<keyword evidence="5" id="KW-1185">Reference proteome</keyword>
<dbReference type="OrthoDB" id="25131at2759"/>
<keyword evidence="2" id="KW-0677">Repeat</keyword>
<dbReference type="PANTHER" id="PTHR22889">
    <property type="entry name" value="WD REPEAT-CONTAINING PROTEIN 89"/>
    <property type="match status" value="1"/>
</dbReference>
<feature type="repeat" description="WD" evidence="3">
    <location>
        <begin position="74"/>
        <end position="99"/>
    </location>
</feature>
<evidence type="ECO:0000256" key="3">
    <source>
        <dbReference type="PROSITE-ProRule" id="PRU00221"/>
    </source>
</evidence>
<dbReference type="SUPFAM" id="SSF50978">
    <property type="entry name" value="WD40 repeat-like"/>
    <property type="match status" value="1"/>
</dbReference>
<protein>
    <submittedName>
        <fullName evidence="4">Uncharacterized protein</fullName>
    </submittedName>
</protein>